<dbReference type="EMBL" id="NWUJ01000005">
    <property type="protein sequence ID" value="PFH35028.1"/>
    <property type="molecule type" value="Genomic_DNA"/>
</dbReference>
<keyword evidence="1" id="KW-0175">Coiled coil</keyword>
<dbReference type="GO" id="GO:0005886">
    <property type="term" value="C:plasma membrane"/>
    <property type="evidence" value="ECO:0007669"/>
    <property type="project" value="TreeGrafter"/>
</dbReference>
<feature type="domain" description="EF-hand" evidence="4">
    <location>
        <begin position="293"/>
        <end position="328"/>
    </location>
</feature>
<dbReference type="OrthoDB" id="524326at2759"/>
<dbReference type="KEGG" id="bbes:BESB_059150"/>
<dbReference type="STRING" id="94643.A0A2A9M969"/>
<protein>
    <submittedName>
        <fullName evidence="5">EF hand domain-containing protein</fullName>
    </submittedName>
</protein>
<feature type="compositionally biased region" description="Basic and acidic residues" evidence="2">
    <location>
        <begin position="452"/>
        <end position="465"/>
    </location>
</feature>
<proteinExistence type="predicted"/>
<dbReference type="GeneID" id="40310843"/>
<accession>A0A2A9M969</accession>
<name>A0A2A9M969_BESBE</name>
<evidence type="ECO:0000256" key="2">
    <source>
        <dbReference type="SAM" id="MobiDB-lite"/>
    </source>
</evidence>
<feature type="compositionally biased region" description="Basic and acidic residues" evidence="2">
    <location>
        <begin position="1054"/>
        <end position="1069"/>
    </location>
</feature>
<dbReference type="PROSITE" id="PS50031">
    <property type="entry name" value="EH"/>
    <property type="match status" value="1"/>
</dbReference>
<evidence type="ECO:0000259" key="3">
    <source>
        <dbReference type="PROSITE" id="PS50031"/>
    </source>
</evidence>
<dbReference type="Proteomes" id="UP000224006">
    <property type="component" value="Chromosome V"/>
</dbReference>
<comment type="caution">
    <text evidence="5">The sequence shown here is derived from an EMBL/GenBank/DDBJ whole genome shotgun (WGS) entry which is preliminary data.</text>
</comment>
<feature type="region of interest" description="Disordered" evidence="2">
    <location>
        <begin position="991"/>
        <end position="1177"/>
    </location>
</feature>
<dbReference type="GO" id="GO:0016197">
    <property type="term" value="P:endosomal transport"/>
    <property type="evidence" value="ECO:0007669"/>
    <property type="project" value="TreeGrafter"/>
</dbReference>
<feature type="coiled-coil region" evidence="1">
    <location>
        <begin position="717"/>
        <end position="765"/>
    </location>
</feature>
<evidence type="ECO:0000313" key="6">
    <source>
        <dbReference type="Proteomes" id="UP000224006"/>
    </source>
</evidence>
<feature type="region of interest" description="Disordered" evidence="2">
    <location>
        <begin position="339"/>
        <end position="581"/>
    </location>
</feature>
<keyword evidence="6" id="KW-1185">Reference proteome</keyword>
<dbReference type="InterPro" id="IPR002048">
    <property type="entry name" value="EF_hand_dom"/>
</dbReference>
<dbReference type="PROSITE" id="PS50222">
    <property type="entry name" value="EF_HAND_2"/>
    <property type="match status" value="1"/>
</dbReference>
<evidence type="ECO:0000256" key="1">
    <source>
        <dbReference type="SAM" id="Coils"/>
    </source>
</evidence>
<organism evidence="5 6">
    <name type="scientific">Besnoitia besnoiti</name>
    <name type="common">Apicomplexan protozoan</name>
    <dbReference type="NCBI Taxonomy" id="94643"/>
    <lineage>
        <taxon>Eukaryota</taxon>
        <taxon>Sar</taxon>
        <taxon>Alveolata</taxon>
        <taxon>Apicomplexa</taxon>
        <taxon>Conoidasida</taxon>
        <taxon>Coccidia</taxon>
        <taxon>Eucoccidiorida</taxon>
        <taxon>Eimeriorina</taxon>
        <taxon>Sarcocystidae</taxon>
        <taxon>Besnoitia</taxon>
    </lineage>
</organism>
<feature type="compositionally biased region" description="Basic residues" evidence="2">
    <location>
        <begin position="426"/>
        <end position="440"/>
    </location>
</feature>
<dbReference type="Pfam" id="PF12763">
    <property type="entry name" value="EH"/>
    <property type="match status" value="1"/>
</dbReference>
<dbReference type="GO" id="GO:0006897">
    <property type="term" value="P:endocytosis"/>
    <property type="evidence" value="ECO:0007669"/>
    <property type="project" value="TreeGrafter"/>
</dbReference>
<feature type="compositionally biased region" description="Gly residues" evidence="2">
    <location>
        <begin position="381"/>
        <end position="390"/>
    </location>
</feature>
<feature type="coiled-coil region" evidence="1">
    <location>
        <begin position="612"/>
        <end position="674"/>
    </location>
</feature>
<dbReference type="Gene3D" id="1.10.238.10">
    <property type="entry name" value="EF-hand"/>
    <property type="match status" value="1"/>
</dbReference>
<dbReference type="RefSeq" id="XP_029219037.1">
    <property type="nucleotide sequence ID" value="XM_029364329.1"/>
</dbReference>
<reference evidence="5 6" key="1">
    <citation type="submission" date="2017-09" db="EMBL/GenBank/DDBJ databases">
        <title>Genome sequencing of Besnoitia besnoiti strain Bb-Ger1.</title>
        <authorList>
            <person name="Schares G."/>
            <person name="Venepally P."/>
            <person name="Lorenzi H.A."/>
        </authorList>
    </citation>
    <scope>NUCLEOTIDE SEQUENCE [LARGE SCALE GENOMIC DNA]</scope>
    <source>
        <strain evidence="5 6">Bb-Ger1</strain>
    </source>
</reference>
<evidence type="ECO:0000313" key="5">
    <source>
        <dbReference type="EMBL" id="PFH35028.1"/>
    </source>
</evidence>
<evidence type="ECO:0000259" key="4">
    <source>
        <dbReference type="PROSITE" id="PS50222"/>
    </source>
</evidence>
<dbReference type="GO" id="GO:0005737">
    <property type="term" value="C:cytoplasm"/>
    <property type="evidence" value="ECO:0007669"/>
    <property type="project" value="TreeGrafter"/>
</dbReference>
<dbReference type="AlphaFoldDB" id="A0A2A9M969"/>
<dbReference type="GO" id="GO:0005509">
    <property type="term" value="F:calcium ion binding"/>
    <property type="evidence" value="ECO:0007669"/>
    <property type="project" value="InterPro"/>
</dbReference>
<feature type="compositionally biased region" description="Basic and acidic residues" evidence="2">
    <location>
        <begin position="991"/>
        <end position="1040"/>
    </location>
</feature>
<feature type="domain" description="EH" evidence="3">
    <location>
        <begin position="143"/>
        <end position="234"/>
    </location>
</feature>
<dbReference type="VEuPathDB" id="ToxoDB:BESB_059150"/>
<sequence>MAGSFQSPPFPSVGFDFASSAPDLAFPSASFSAPSLLDASSQPFPSASTTTVDLAASSPVYASGGGAPELSSSFLPSSLAAGPGLGGAAELMSSAAGLSPACFSSAASAAADAALAGLPPFPSAASPSAAAAPLQRLTLSPQEVDAYMQFWRAAGGLSPDSAASVLEGPAAAAFLESSGLDRSLLHEVWRLADVKNAGNLDVESFACACRLVAHAQNGFPVSAEAIALEPAALPQFAKASFAAAASSGAEDPSAGGLPSSLFDLAQSAALAGAFSSPTSGDGGTAGLYAATPEELHRYAQVFADTDTNQDSFIEGEEARTAFQASGALLLGDVTGFLSSSGGTLSSGPGPAPPAVGGPGLSPSRERAAASPSPSPSPLEGTGAGDAGWGSFGFDAQTSFEKDSDPLGPANAFPLPDEDEAPLEKKEKKKSSASSRRSSRSRAKDSGDDEDREERSARGFGAKEGDQGEEEDAPLSFGDRVSAAKAKKKGETERRGPKRSPARQGGGGRRSADDDEGDAKASARRDGKEAGRGDRDASGALRPFGGEGPSLEEKWLARRRERVSAKRAATGAPGPCEESEEERTLALLESVVETDKRLSEILRSEVDGDAEEIEEVRELRVLLETELLAEKKELARQIDRKRDFALQLEDEKIKLEQLKEERRKIEFERLGIERDLAHYMEELLFLRGQVDDMQRDIDSLHQTNQTLLAAHRHQQIQAQNLHATRLQAQEQLKSEREALQKEEREIAELKTLLSRMRREKSEAQSQNAVIHERIRQADQDKSIQFAAIDATRLQAAAVRDDRLQVLQQKQKILGDLNQVAQQTVFGLQRPSARTALPGSAPVETRATVRRDAKGVPAGATASGANLQVLSSRQPVESSPSHWTLFSSLPPRPHASSSAVLGTRGLEAFSDERSTGRHWSRVSPVSAEDARRRFAAVVSTREAYELGGDRGGGGRLARAAMGGGAFSESAFARDLETRGVEALLGIESVKSDGERNYSRTSDGVEQRRHGERHLALHHRESSRLSRRGFDSGAEEDRRRTELSTESDGAVHSRGFPPRDDARSLREGRAGNEDLGQGRSEKKEDKDKARTGSSSSRRSKTSKKKSAQEAHALENGSFSADFLRADSTAAYRRRGRDDEGKKEFDGESVAGEEGLLSGVDTPSFGARSASLLGGPAAVSL</sequence>
<dbReference type="SMART" id="SM00027">
    <property type="entry name" value="EH"/>
    <property type="match status" value="1"/>
</dbReference>
<gene>
    <name evidence="5" type="ORF">BESB_059150</name>
</gene>
<dbReference type="InterPro" id="IPR011992">
    <property type="entry name" value="EF-hand-dom_pair"/>
</dbReference>
<feature type="compositionally biased region" description="Low complexity" evidence="2">
    <location>
        <begin position="339"/>
        <end position="348"/>
    </location>
</feature>
<feature type="compositionally biased region" description="Basic and acidic residues" evidence="2">
    <location>
        <begin position="550"/>
        <end position="563"/>
    </location>
</feature>
<dbReference type="SUPFAM" id="SSF47473">
    <property type="entry name" value="EF-hand"/>
    <property type="match status" value="2"/>
</dbReference>
<dbReference type="PANTHER" id="PTHR11216">
    <property type="entry name" value="EH DOMAIN"/>
    <property type="match status" value="1"/>
</dbReference>
<feature type="compositionally biased region" description="Basic and acidic residues" evidence="2">
    <location>
        <begin position="517"/>
        <end position="536"/>
    </location>
</feature>
<feature type="compositionally biased region" description="Basic and acidic residues" evidence="2">
    <location>
        <begin position="1132"/>
        <end position="1142"/>
    </location>
</feature>
<dbReference type="InterPro" id="IPR000261">
    <property type="entry name" value="EH_dom"/>
</dbReference>
<feature type="compositionally biased region" description="Basic and acidic residues" evidence="2">
    <location>
        <begin position="1076"/>
        <end position="1087"/>
    </location>
</feature>